<keyword evidence="3" id="KW-0143">Chaperone</keyword>
<sequence>MEAADPELTKAFQQLQSKKQETAQQVELMDNKIGGTARAVKISELTLAEVSDQPIDAHLYRCIGRAFFLSSKTGIQDFFQTKVSKLNENIRAYQESKAVLQKELKESEQAIRELVMRKKQQMSSLSSSGSTGTAGNWDKPD</sequence>
<evidence type="ECO:0008006" key="8">
    <source>
        <dbReference type="Google" id="ProtNLM"/>
    </source>
</evidence>
<gene>
    <name evidence="6" type="ORF">BV898_01343</name>
</gene>
<evidence type="ECO:0000313" key="6">
    <source>
        <dbReference type="EMBL" id="OQV24751.1"/>
    </source>
</evidence>
<keyword evidence="7" id="KW-1185">Reference proteome</keyword>
<dbReference type="EMBL" id="MTYJ01000005">
    <property type="protein sequence ID" value="OQV24751.1"/>
    <property type="molecule type" value="Genomic_DNA"/>
</dbReference>
<reference evidence="7" key="1">
    <citation type="submission" date="2017-01" db="EMBL/GenBank/DDBJ databases">
        <title>Comparative genomics of anhydrobiosis in the tardigrade Hypsibius dujardini.</title>
        <authorList>
            <person name="Yoshida Y."/>
            <person name="Koutsovoulos G."/>
            <person name="Laetsch D."/>
            <person name="Stevens L."/>
            <person name="Kumar S."/>
            <person name="Horikawa D."/>
            <person name="Ishino K."/>
            <person name="Komine S."/>
            <person name="Tomita M."/>
            <person name="Blaxter M."/>
            <person name="Arakawa K."/>
        </authorList>
    </citation>
    <scope>NUCLEOTIDE SEQUENCE [LARGE SCALE GENOMIC DNA]</scope>
    <source>
        <strain evidence="7">Z151</strain>
    </source>
</reference>
<dbReference type="AlphaFoldDB" id="A0A1W0XBW1"/>
<dbReference type="InterPro" id="IPR009053">
    <property type="entry name" value="Prefoldin"/>
</dbReference>
<dbReference type="GO" id="GO:0016272">
    <property type="term" value="C:prefoldin complex"/>
    <property type="evidence" value="ECO:0007669"/>
    <property type="project" value="InterPro"/>
</dbReference>
<comment type="caution">
    <text evidence="6">The sequence shown here is derived from an EMBL/GenBank/DDBJ whole genome shotgun (WGS) entry which is preliminary data.</text>
</comment>
<feature type="compositionally biased region" description="Low complexity" evidence="5">
    <location>
        <begin position="123"/>
        <end position="133"/>
    </location>
</feature>
<dbReference type="PANTHER" id="PTHR20903">
    <property type="entry name" value="PREFOLDIN SUBUNIT 1-RELATED"/>
    <property type="match status" value="1"/>
</dbReference>
<comment type="subunit">
    <text evidence="2">Heterohexamer of two PFD-alpha type and four PFD-beta type subunits.</text>
</comment>
<dbReference type="Pfam" id="PF01920">
    <property type="entry name" value="Prefoldin_2"/>
    <property type="match status" value="1"/>
</dbReference>
<comment type="similarity">
    <text evidence="1">Belongs to the prefoldin subunit beta family.</text>
</comment>
<organism evidence="6 7">
    <name type="scientific">Hypsibius exemplaris</name>
    <name type="common">Freshwater tardigrade</name>
    <dbReference type="NCBI Taxonomy" id="2072580"/>
    <lineage>
        <taxon>Eukaryota</taxon>
        <taxon>Metazoa</taxon>
        <taxon>Ecdysozoa</taxon>
        <taxon>Tardigrada</taxon>
        <taxon>Eutardigrada</taxon>
        <taxon>Parachela</taxon>
        <taxon>Hypsibioidea</taxon>
        <taxon>Hypsibiidae</taxon>
        <taxon>Hypsibius</taxon>
    </lineage>
</organism>
<dbReference type="GO" id="GO:0051082">
    <property type="term" value="F:unfolded protein binding"/>
    <property type="evidence" value="ECO:0007669"/>
    <property type="project" value="InterPro"/>
</dbReference>
<dbReference type="PANTHER" id="PTHR20903:SF0">
    <property type="entry name" value="PREFOLDIN SUBUNIT 1"/>
    <property type="match status" value="1"/>
</dbReference>
<dbReference type="GO" id="GO:0005737">
    <property type="term" value="C:cytoplasm"/>
    <property type="evidence" value="ECO:0007669"/>
    <property type="project" value="TreeGrafter"/>
</dbReference>
<dbReference type="InterPro" id="IPR002777">
    <property type="entry name" value="PFD_beta-like"/>
</dbReference>
<dbReference type="GO" id="GO:0044183">
    <property type="term" value="F:protein folding chaperone"/>
    <property type="evidence" value="ECO:0007669"/>
    <property type="project" value="TreeGrafter"/>
</dbReference>
<evidence type="ECO:0000256" key="5">
    <source>
        <dbReference type="SAM" id="MobiDB-lite"/>
    </source>
</evidence>
<protein>
    <recommendedName>
        <fullName evidence="8">Prefoldin subunit 1</fullName>
    </recommendedName>
</protein>
<dbReference type="Proteomes" id="UP000192578">
    <property type="component" value="Unassembled WGS sequence"/>
</dbReference>
<evidence type="ECO:0000256" key="1">
    <source>
        <dbReference type="ARBA" id="ARBA00008045"/>
    </source>
</evidence>
<dbReference type="OrthoDB" id="5242628at2759"/>
<evidence type="ECO:0000256" key="4">
    <source>
        <dbReference type="SAM" id="Coils"/>
    </source>
</evidence>
<evidence type="ECO:0000313" key="7">
    <source>
        <dbReference type="Proteomes" id="UP000192578"/>
    </source>
</evidence>
<feature type="region of interest" description="Disordered" evidence="5">
    <location>
        <begin position="118"/>
        <end position="141"/>
    </location>
</feature>
<name>A0A1W0XBW1_HYPEX</name>
<dbReference type="Gene3D" id="1.10.287.370">
    <property type="match status" value="1"/>
</dbReference>
<evidence type="ECO:0000256" key="2">
    <source>
        <dbReference type="ARBA" id="ARBA00011695"/>
    </source>
</evidence>
<dbReference type="SUPFAM" id="SSF46579">
    <property type="entry name" value="Prefoldin"/>
    <property type="match status" value="1"/>
</dbReference>
<feature type="coiled-coil region" evidence="4">
    <location>
        <begin position="83"/>
        <end position="117"/>
    </location>
</feature>
<proteinExistence type="inferred from homology"/>
<evidence type="ECO:0000256" key="3">
    <source>
        <dbReference type="ARBA" id="ARBA00023186"/>
    </source>
</evidence>
<accession>A0A1W0XBW1</accession>
<keyword evidence="4" id="KW-0175">Coiled coil</keyword>